<feature type="disulfide bond" evidence="30">
    <location>
        <begin position="1527"/>
        <end position="1539"/>
    </location>
</feature>
<evidence type="ECO:0000256" key="15">
    <source>
        <dbReference type="ARBA" id="ARBA00022475"/>
    </source>
</evidence>
<dbReference type="InterPro" id="IPR031777">
    <property type="entry name" value="Sortilin_C"/>
</dbReference>
<gene>
    <name evidence="37" type="ORF">QTP70_028299</name>
</gene>
<dbReference type="SUPFAM" id="SSF49265">
    <property type="entry name" value="Fibronectin type III"/>
    <property type="match status" value="3"/>
</dbReference>
<feature type="disulfide bond" evidence="30">
    <location>
        <begin position="1614"/>
        <end position="1632"/>
    </location>
</feature>
<feature type="disulfide bond" evidence="30">
    <location>
        <begin position="1546"/>
        <end position="1561"/>
    </location>
</feature>
<dbReference type="GO" id="GO:0045053">
    <property type="term" value="P:protein retention in Golgi apparatus"/>
    <property type="evidence" value="ECO:0007669"/>
    <property type="project" value="TreeGrafter"/>
</dbReference>
<dbReference type="PROSITE" id="PS50853">
    <property type="entry name" value="FN3"/>
    <property type="match status" value="4"/>
</dbReference>
<keyword evidence="32" id="KW-0175">Coiled coil</keyword>
<dbReference type="GO" id="GO:0032585">
    <property type="term" value="C:multivesicular body membrane"/>
    <property type="evidence" value="ECO:0007669"/>
    <property type="project" value="UniProtKB-SubCell"/>
</dbReference>
<evidence type="ECO:0000256" key="21">
    <source>
        <dbReference type="ARBA" id="ARBA00022824"/>
    </source>
</evidence>
<feature type="disulfide bond" evidence="30">
    <location>
        <begin position="1575"/>
        <end position="1593"/>
    </location>
</feature>
<dbReference type="SUPFAM" id="SSF110296">
    <property type="entry name" value="Oligoxyloglucan reducing end-specific cellobiohydrolase"/>
    <property type="match status" value="1"/>
</dbReference>
<evidence type="ECO:0000256" key="16">
    <source>
        <dbReference type="ARBA" id="ARBA00022525"/>
    </source>
</evidence>
<feature type="disulfide bond" evidence="30">
    <location>
        <begin position="1447"/>
        <end position="1459"/>
    </location>
</feature>
<dbReference type="FunFam" id="4.10.400.10:FF:000060">
    <property type="entry name" value="Sortilin related receptor 1"/>
    <property type="match status" value="1"/>
</dbReference>
<feature type="disulfide bond" evidence="30">
    <location>
        <begin position="1910"/>
        <end position="1925"/>
    </location>
</feature>
<comment type="similarity">
    <text evidence="10">Belongs to the LDLR family.</text>
</comment>
<dbReference type="Gene3D" id="3.30.60.270">
    <property type="match status" value="1"/>
</dbReference>
<dbReference type="Pfam" id="PF25814">
    <property type="entry name" value="fn3_SORL1"/>
    <property type="match status" value="1"/>
</dbReference>
<sequence>MASRQTGKMLAVGRCAVYVLLWLVPGSLCSTLHLHRDHTSMLPQDRGFSLVSAFDRFTDRGAEQHSVSQHRHRARRSSTDTDVPKVYGRANLNDSHNQMVVHWAGEKSNVIVALARDSVGATDPKSSSVGCELEEKERFWSELDEVMESIPTGERVVIGADFNGHVGEGNTGDEEVMGKFGVKERNLEGQMKKRSKIEKKTKWWKLKKEECCEEFRQTLRQALGGQVVLPDDWETTAEVIRETGRKVLGVSSGRRKEDKETWWWNEEVQDSVQRKRLAKKKWDMDRTEENRQEYKELQRRVKREVSEASRRHMTSCTLDLEKAYDRVPREELWYCMRKSGVAEKYVRVVQDMYERSRTVVRCAVGQTEEFNVEVGLHQGSALSPFLFAIVMDQLSEEVRQESPWTMMFADDIVICSESREQVEETLERWRFVLERRGMKVSGSKTEYMCVNEREGSGTVRLQGEEVKKVQEFKYLGSTVQSNGVCGKEVYVSYDYGTTFIHISDKFVLPKGKESSKQVISQFYHSPADNRRYLFADTKNSYLWNTFDFCKSIQGFSIPFKPTDLLLHSKRPNLVLGYDGSHPNKQLWKSDDFGETWVLIQEHVKSYFWGVEPYDSPTTVLVQRHEPQGVSSILSSTDFFPSEEKPTHHSGKGGQLSAPRQVHVRYDNPGKICSAKRGRSSCSTLLGSHEPQSVQLWVSYNRQPMRAAQFNTRHPITEYYIADASEDQVFVCVNHNNNVTHLYISDTQGLAFSLSLENLLYYSPEGSGSNTLIRYFANEPFADLHRVEGLRGVFVATLINGSLSEDNMRSVITFDKGGTWELLQPPNFDSLGGSIDCQISKGCSLHLAQRWSQLLNIQLRRMPILSKESAPGLIMATGSVGKNLANKPNVYVSSSAGARWREALAGPHFYTWGDHGGILMAIFQGSSTKTLKYSTNEGETWSEFQFSQQEVNVYQLLTEPGEKSTIFTIFGSYAEQTHSWLILQVNVSDVLGVPCSEGDYKPWSPSDERGNGCVLGRELLFKRRSPHATCFNGEDFDRPVSLSNCSCTRQDYECDYGFKLSEDLSLQVCVPDPEFSGNLYATPVPCPVGTTYRRSKGYRKVPGDSCTGGDVEARLDGEMLPCPIGESNEFILYAVRNSIHRYDLATGVDQPLPLSGLREAVALDFDYERNCLYWADISLDTIQRLCLNGSSGQEVIVRKGLENVEALTFDPVSRLLYWVDAGSQKIEVSNPDGDLRRTLVNSSILEHPRALALMPGESLMFWTDWGDRAAGVYRSWMDGSNVSRIVSDGVRWPNGITADDRWLYWTEAYGDRIERSNFTGGQRTVLMEGLPHPYAIAVFKNDLYWDDWSRMGIFKAPKSGSPNSELLVGRLTGVMDLKIFYKGKARGHNACADQPCTLLCLPQPGHRHTCVCPDGVATTRLPSGELQCQCPSGYQLRNSTCVKTEHTCLPNQYRCSNGKCISSIWKCDSDNDCGDMSDEQECPTTSCDPSVQFRCVASGSCIPLAFKCDHEDDCGDNSDEEHCDSHQCGPAEFTCARGVCIRDVWRCDGDNDCRDWSDEANCTVGHHTCESSSFQCHTGHCIPQRWVCDGDDDCQDGSDEEPSHCEGDRCNGFLCSNGTCLPASSHCNGVEECPGGADEQHCDPLCTRYMEFVCRNRAQCLFQSLVCDGTKHCSDGSDEDAAYAGCSTHPEFEKKCDAYNFQCSNGMCVSLDWKCDGMDDCGDYSDEANCAGSPTEEPGCSRYFQYECKNGRCVPTWWKCDGENDCGDWSDEAQCTDGLSPHTPAPGPATCAPNRFHCGSGACIVNNWVCDGYADCPDGSDEVGCPTASNSSVTQKPLPTHAPDPTGRCSRGQFLCRKPPTCIPEWQRCDGHTNCQDNSDESGCPTREPLVCVNGILCADREACVPESERCDGFLDCSDHSDEDNCTADQLVYKVQNLQWHADFSGTVTLTWSRPKNMPPSSCFFLIYYRLVGAQQWTYMETHSNKSSYTLSVLRPDTTYQVKVVTQCLSKQHKTNEVLTLRTPEGLPDPPQALQLSCDNAEDGTVLCSWTPPANAHGFIREYIVEYSEKGSSEWFSQRSSSTSTEVKSLQPSSLYRFRVAAVTSRGVGNWTEIKSIIPQKALAPPLTKTISITEDTVKLSISSDYKVKHYVVVLSWVFDKHVKENRNYTVSDTLTATNLTAGTVYEVAVWAHTVDGDSPTDLTRLETKGTQPAQPLLKARALNQTAVDCSWTGPQAQMYGVFYATSFLDLYRRPRSVNSTSTSITVTVESDEQYLFLVRVILPYLGPPSESVVVKMIPNERLPPRNLHKVQVDKTQAILKWQPPYDSPSSPLTYVVHLRDTVRKTERDYKVTTQNNTVEYNLKGLEPGGRYSITVRLRNMTKDASYTLNTVSLPAPDALKILTEQDHVFLFWKSLAVKERSFNESRGYEVSMYDSVSNSTTSLGNTTETFFRINNLLMGHNYTFSVRASCLVNSQLCGEAAVLLYDELGGAGAGPSDSAAHSGHSGDTAAVVVPVLFVLLLCVCGGLVALYMRHRRLQHSFTAFANSHYNSRLGSAIFSSGDELGDDDEDDPMIGGFADDVPMVIAYHAAQQLCLYTSVKTLSSYLVPNVEVEAERSALLLDVLSKSRNFIPDRSRLGLTTTTIIAVDLQGTGGNWATVGRRREGECVHRERRGKETRWKGSKARSIGAGFKLFYYGVDSKRNGVGVVLKEEFVRNVLEVKRVSDRVMSLKLEIEGVMLNVVSGYAPQVGCELEEKERFWSELDEVMESIPTGERVVIGADFNGHVGEGNTGDEEVMGKFGVKERNLEGQMVVDFAKRMDMAVVNTYFQKREEHRVTYKSGGRRTQVDYILCRRGNLKEISNCKVVVGESVARQHRMVCKKKRSKIEKKTKWWKLKKEECCEEFRQMLRQALGGQVVLPDDWETTAEVIRETGRKVLGVSSGRRKEDKETWWWNEEVQDSVQRKRLAKKKWDMDRTEENRQEYKELQRRVKREASKAKQKAYDVLYTRLDTREGEKDLYRLARQRDRDGKDVQQVRVIKDRDGRVLTSEESVQRRWKEYLRS</sequence>
<dbReference type="GO" id="GO:0005576">
    <property type="term" value="C:extracellular region"/>
    <property type="evidence" value="ECO:0007669"/>
    <property type="project" value="UniProtKB-SubCell"/>
</dbReference>
<evidence type="ECO:0000256" key="29">
    <source>
        <dbReference type="ARBA" id="ARBA00032450"/>
    </source>
</evidence>
<dbReference type="EC" id="3.1.26.4" evidence="12"/>
<evidence type="ECO:0000256" key="1">
    <source>
        <dbReference type="ARBA" id="ARBA00004115"/>
    </source>
</evidence>
<feature type="disulfide bond" evidence="30">
    <location>
        <begin position="1714"/>
        <end position="1729"/>
    </location>
</feature>
<evidence type="ECO:0000256" key="17">
    <source>
        <dbReference type="ARBA" id="ARBA00022536"/>
    </source>
</evidence>
<evidence type="ECO:0000256" key="30">
    <source>
        <dbReference type="PROSITE-ProRule" id="PRU00124"/>
    </source>
</evidence>
<dbReference type="InterPro" id="IPR006581">
    <property type="entry name" value="VPS10"/>
</dbReference>
<keyword evidence="38" id="KW-1185">Reference proteome</keyword>
<evidence type="ECO:0000256" key="3">
    <source>
        <dbReference type="ARBA" id="ARBA00004212"/>
    </source>
</evidence>
<feature type="coiled-coil region" evidence="32">
    <location>
        <begin position="277"/>
        <end position="311"/>
    </location>
</feature>
<dbReference type="InterPro" id="IPR031778">
    <property type="entry name" value="Sortilin_N"/>
</dbReference>
<evidence type="ECO:0000259" key="36">
    <source>
        <dbReference type="PROSITE" id="PS50878"/>
    </source>
</evidence>
<feature type="repeat" description="LDL-receptor class B" evidence="31">
    <location>
        <begin position="1300"/>
        <end position="1341"/>
    </location>
</feature>
<keyword evidence="22" id="KW-0333">Golgi apparatus</keyword>
<dbReference type="InterPro" id="IPR036116">
    <property type="entry name" value="FN3_sf"/>
</dbReference>
<feature type="disulfide bond" evidence="30">
    <location>
        <begin position="1534"/>
        <end position="1552"/>
    </location>
</feature>
<dbReference type="InterPro" id="IPR003961">
    <property type="entry name" value="FN3_dom"/>
</dbReference>
<dbReference type="FunFam" id="4.10.400.10:FF:000030">
    <property type="entry name" value="Sortilin related receptor 1"/>
    <property type="match status" value="1"/>
</dbReference>
<dbReference type="InterPro" id="IPR013783">
    <property type="entry name" value="Ig-like_fold"/>
</dbReference>
<evidence type="ECO:0000256" key="32">
    <source>
        <dbReference type="SAM" id="Coils"/>
    </source>
</evidence>
<keyword evidence="16" id="KW-0964">Secreted</keyword>
<dbReference type="PROSITE" id="PS50068">
    <property type="entry name" value="LDLRA_2"/>
    <property type="match status" value="11"/>
</dbReference>
<dbReference type="SMART" id="SM00135">
    <property type="entry name" value="LY"/>
    <property type="match status" value="4"/>
</dbReference>
<keyword evidence="14" id="KW-0813">Transport</keyword>
<dbReference type="Proteomes" id="UP001274896">
    <property type="component" value="Unassembled WGS sequence"/>
</dbReference>
<evidence type="ECO:0000256" key="4">
    <source>
        <dbReference type="ARBA" id="ARBA00004251"/>
    </source>
</evidence>
<feature type="region of interest" description="Disordered" evidence="33">
    <location>
        <begin position="1826"/>
        <end position="1845"/>
    </location>
</feature>
<evidence type="ECO:0000256" key="26">
    <source>
        <dbReference type="ARBA" id="ARBA00023180"/>
    </source>
</evidence>
<feature type="disulfide bond" evidence="30">
    <location>
        <begin position="1809"/>
        <end position="1824"/>
    </location>
</feature>
<feature type="disulfide bond" evidence="30">
    <location>
        <begin position="1626"/>
        <end position="1641"/>
    </location>
</feature>
<dbReference type="PROSITE" id="PS50878">
    <property type="entry name" value="RT_POL"/>
    <property type="match status" value="1"/>
</dbReference>
<reference evidence="37" key="1">
    <citation type="submission" date="2023-06" db="EMBL/GenBank/DDBJ databases">
        <title>Male Hemibagrus guttatus genome.</title>
        <authorList>
            <person name="Bian C."/>
        </authorList>
    </citation>
    <scope>NUCLEOTIDE SEQUENCE</scope>
    <source>
        <strain evidence="37">Male_cb2023</strain>
        <tissue evidence="37">Muscle</tissue>
    </source>
</reference>
<feature type="disulfide bond" evidence="30">
    <location>
        <begin position="1747"/>
        <end position="1765"/>
    </location>
</feature>
<feature type="region of interest" description="Disordered" evidence="33">
    <location>
        <begin position="640"/>
        <end position="660"/>
    </location>
</feature>
<dbReference type="PRINTS" id="PR00261">
    <property type="entry name" value="LDLRECEPTOR"/>
</dbReference>
<feature type="disulfide bond" evidence="30">
    <location>
        <begin position="1507"/>
        <end position="1522"/>
    </location>
</feature>
<feature type="domain" description="Fibronectin type-III" evidence="35">
    <location>
        <begin position="2303"/>
        <end position="2398"/>
    </location>
</feature>
<dbReference type="GO" id="GO:0006892">
    <property type="term" value="P:post-Golgi vesicle-mediated transport"/>
    <property type="evidence" value="ECO:0007669"/>
    <property type="project" value="TreeGrafter"/>
</dbReference>
<dbReference type="Gene3D" id="3.60.10.10">
    <property type="entry name" value="Endonuclease/exonuclease/phosphatase"/>
    <property type="match status" value="1"/>
</dbReference>
<dbReference type="InterPro" id="IPR002172">
    <property type="entry name" value="LDrepeatLR_classA_rpt"/>
</dbReference>
<keyword evidence="34" id="KW-1133">Transmembrane helix</keyword>
<dbReference type="FunFam" id="4.10.400.10:FF:000036">
    <property type="entry name" value="Sortilin related receptor 1"/>
    <property type="match status" value="1"/>
</dbReference>
<dbReference type="SUPFAM" id="SSF63825">
    <property type="entry name" value="YWTD domain"/>
    <property type="match status" value="1"/>
</dbReference>
<evidence type="ECO:0000256" key="18">
    <source>
        <dbReference type="ARBA" id="ARBA00022583"/>
    </source>
</evidence>
<keyword evidence="19" id="KW-0677">Repeat</keyword>
<feature type="disulfide bond" evidence="30">
    <location>
        <begin position="1868"/>
        <end position="1883"/>
    </location>
</feature>
<keyword evidence="20" id="KW-0967">Endosome</keyword>
<dbReference type="Pfam" id="PF00041">
    <property type="entry name" value="fn3"/>
    <property type="match status" value="2"/>
</dbReference>
<keyword evidence="21" id="KW-0256">Endoplasmic reticulum</keyword>
<dbReference type="GO" id="GO:0006897">
    <property type="term" value="P:endocytosis"/>
    <property type="evidence" value="ECO:0007669"/>
    <property type="project" value="UniProtKB-KW"/>
</dbReference>
<dbReference type="InterPro" id="IPR050310">
    <property type="entry name" value="VPS10-sortilin"/>
</dbReference>
<dbReference type="InterPro" id="IPR057841">
    <property type="entry name" value="FN3_SORL1"/>
</dbReference>
<feature type="disulfide bond" evidence="30">
    <location>
        <begin position="1891"/>
        <end position="1903"/>
    </location>
</feature>
<name>A0AAE0QTJ2_9TELE</name>
<keyword evidence="18" id="KW-0254">Endocytosis</keyword>
<dbReference type="EMBL" id="JAUCMX010000011">
    <property type="protein sequence ID" value="KAK3531763.1"/>
    <property type="molecule type" value="Genomic_DNA"/>
</dbReference>
<feature type="compositionally biased region" description="Polar residues" evidence="33">
    <location>
        <begin position="1826"/>
        <end position="1836"/>
    </location>
</feature>
<dbReference type="PANTHER" id="PTHR12106:SF27">
    <property type="entry name" value="SORTILIN-RELATED RECEPTOR"/>
    <property type="match status" value="1"/>
</dbReference>
<feature type="domain" description="Fibronectin type-III" evidence="35">
    <location>
        <begin position="2029"/>
        <end position="2121"/>
    </location>
</feature>
<dbReference type="Pfam" id="PF00078">
    <property type="entry name" value="RVT_1"/>
    <property type="match status" value="1"/>
</dbReference>
<feature type="disulfide bond" evidence="30">
    <location>
        <begin position="1454"/>
        <end position="1472"/>
    </location>
</feature>
<dbReference type="Gene3D" id="2.120.10.30">
    <property type="entry name" value="TolB, C-terminal domain"/>
    <property type="match status" value="1"/>
</dbReference>
<dbReference type="PROSITE" id="PS51120">
    <property type="entry name" value="LDLRB"/>
    <property type="match status" value="3"/>
</dbReference>
<comment type="caution">
    <text evidence="30">Lacks conserved residue(s) required for the propagation of feature annotation.</text>
</comment>
<dbReference type="GO" id="GO:0006622">
    <property type="term" value="P:protein targeting to lysosome"/>
    <property type="evidence" value="ECO:0007669"/>
    <property type="project" value="TreeGrafter"/>
</dbReference>
<feature type="domain" description="Fibronectin type-III" evidence="35">
    <location>
        <begin position="2212"/>
        <end position="2300"/>
    </location>
</feature>
<dbReference type="GO" id="GO:0055038">
    <property type="term" value="C:recycling endosome membrane"/>
    <property type="evidence" value="ECO:0007669"/>
    <property type="project" value="UniProtKB-SubCell"/>
</dbReference>
<evidence type="ECO:0000313" key="37">
    <source>
        <dbReference type="EMBL" id="KAK3531763.1"/>
    </source>
</evidence>
<dbReference type="Gene3D" id="2.10.70.80">
    <property type="match status" value="1"/>
</dbReference>
<evidence type="ECO:0000256" key="34">
    <source>
        <dbReference type="SAM" id="Phobius"/>
    </source>
</evidence>
<evidence type="ECO:0000256" key="23">
    <source>
        <dbReference type="ARBA" id="ARBA00023136"/>
    </source>
</evidence>
<feature type="disulfide bond" evidence="30">
    <location>
        <begin position="1790"/>
        <end position="1802"/>
    </location>
</feature>
<proteinExistence type="inferred from homology"/>
<protein>
    <recommendedName>
        <fullName evidence="13">Sortilin-related receptor</fullName>
        <ecNumber evidence="12">3.1.26.4</ecNumber>
    </recommendedName>
    <alternativeName>
        <fullName evidence="28">Low-density lipoprotein receptor relative with 11 ligand-binding repeats</fullName>
    </alternativeName>
    <alternativeName>
        <fullName evidence="29">Sorting protein-related receptor containing LDLR class A repeats</fullName>
    </alternativeName>
</protein>
<dbReference type="FunFam" id="4.10.400.10:FF:000006">
    <property type="entry name" value="Putative low-density lipoprotein receptor"/>
    <property type="match status" value="1"/>
</dbReference>
<feature type="transmembrane region" description="Helical" evidence="34">
    <location>
        <begin position="2511"/>
        <end position="2532"/>
    </location>
</feature>
<dbReference type="CDD" id="cd00063">
    <property type="entry name" value="FN3"/>
    <property type="match status" value="5"/>
</dbReference>
<feature type="disulfide bond" evidence="30">
    <location>
        <begin position="1797"/>
        <end position="1815"/>
    </location>
</feature>
<dbReference type="SUPFAM" id="SSF57424">
    <property type="entry name" value="LDL receptor-like module"/>
    <property type="match status" value="11"/>
</dbReference>
<feature type="disulfide bond" evidence="30">
    <location>
        <begin position="1695"/>
        <end position="1707"/>
    </location>
</feature>
<evidence type="ECO:0000256" key="7">
    <source>
        <dbReference type="ARBA" id="ARBA00004545"/>
    </source>
</evidence>
<dbReference type="InterPro" id="IPR000477">
    <property type="entry name" value="RT_dom"/>
</dbReference>
<dbReference type="CDD" id="cd00112">
    <property type="entry name" value="LDLa"/>
    <property type="match status" value="10"/>
</dbReference>
<evidence type="ECO:0000256" key="14">
    <source>
        <dbReference type="ARBA" id="ARBA00022448"/>
    </source>
</evidence>
<dbReference type="InterPro" id="IPR036691">
    <property type="entry name" value="Endo/exonu/phosph_ase_sf"/>
</dbReference>
<dbReference type="GO" id="GO:0004523">
    <property type="term" value="F:RNA-DNA hybrid ribonuclease activity"/>
    <property type="evidence" value="ECO:0007669"/>
    <property type="project" value="UniProtKB-EC"/>
</dbReference>
<dbReference type="SUPFAM" id="SSF56219">
    <property type="entry name" value="DNase I-like"/>
    <property type="match status" value="1"/>
</dbReference>
<dbReference type="FunFam" id="3.30.60.270:FF:000002">
    <property type="entry name" value="Sortilin-related receptor isoform A"/>
    <property type="match status" value="1"/>
</dbReference>
<evidence type="ECO:0000256" key="31">
    <source>
        <dbReference type="PROSITE-ProRule" id="PRU00461"/>
    </source>
</evidence>
<dbReference type="GO" id="GO:0030658">
    <property type="term" value="C:transport vesicle membrane"/>
    <property type="evidence" value="ECO:0007669"/>
    <property type="project" value="UniProtKB-SubCell"/>
</dbReference>
<evidence type="ECO:0000313" key="38">
    <source>
        <dbReference type="Proteomes" id="UP001274896"/>
    </source>
</evidence>
<dbReference type="GO" id="GO:0005789">
    <property type="term" value="C:endoplasmic reticulum membrane"/>
    <property type="evidence" value="ECO:0007669"/>
    <property type="project" value="UniProtKB-SubCell"/>
</dbReference>
<dbReference type="Pfam" id="PF15902">
    <property type="entry name" value="Sortilin-Vps10"/>
    <property type="match status" value="1"/>
</dbReference>
<feature type="disulfide bond" evidence="30">
    <location>
        <begin position="1759"/>
        <end position="1774"/>
    </location>
</feature>
<dbReference type="SMART" id="SM00602">
    <property type="entry name" value="VPS10"/>
    <property type="match status" value="1"/>
</dbReference>
<evidence type="ECO:0000256" key="6">
    <source>
        <dbReference type="ARBA" id="ARBA00004480"/>
    </source>
</evidence>
<feature type="repeat" description="LDL-receptor class B" evidence="31">
    <location>
        <begin position="1213"/>
        <end position="1256"/>
    </location>
</feature>
<evidence type="ECO:0000256" key="24">
    <source>
        <dbReference type="ARBA" id="ARBA00023157"/>
    </source>
</evidence>
<dbReference type="GO" id="GO:0005886">
    <property type="term" value="C:plasma membrane"/>
    <property type="evidence" value="ECO:0007669"/>
    <property type="project" value="UniProtKB-SubCell"/>
</dbReference>
<evidence type="ECO:0000256" key="5">
    <source>
        <dbReference type="ARBA" id="ARBA00004393"/>
    </source>
</evidence>
<dbReference type="FunFam" id="4.10.400.10:FF:000033">
    <property type="entry name" value="Sortilin-related receptor isoform A"/>
    <property type="match status" value="1"/>
</dbReference>
<evidence type="ECO:0000259" key="35">
    <source>
        <dbReference type="PROSITE" id="PS50853"/>
    </source>
</evidence>
<dbReference type="SMART" id="SM00192">
    <property type="entry name" value="LDLa"/>
    <property type="match status" value="11"/>
</dbReference>
<keyword evidence="15" id="KW-1003">Cell membrane</keyword>
<evidence type="ECO:0000256" key="28">
    <source>
        <dbReference type="ARBA" id="ARBA00029896"/>
    </source>
</evidence>
<evidence type="ECO:0000256" key="10">
    <source>
        <dbReference type="ARBA" id="ARBA00009939"/>
    </source>
</evidence>
<dbReference type="InterPro" id="IPR043502">
    <property type="entry name" value="DNA/RNA_pol_sf"/>
</dbReference>
<feature type="domain" description="Fibronectin type-III" evidence="35">
    <location>
        <begin position="1933"/>
        <end position="2025"/>
    </location>
</feature>
<evidence type="ECO:0000256" key="22">
    <source>
        <dbReference type="ARBA" id="ARBA00023034"/>
    </source>
</evidence>
<evidence type="ECO:0000256" key="19">
    <source>
        <dbReference type="ARBA" id="ARBA00022737"/>
    </source>
</evidence>
<feature type="coiled-coil region" evidence="32">
    <location>
        <begin position="2966"/>
        <end position="3000"/>
    </location>
</feature>
<feature type="disulfide bond" evidence="30">
    <location>
        <begin position="1702"/>
        <end position="1720"/>
    </location>
</feature>
<dbReference type="Gene3D" id="3.30.70.270">
    <property type="match status" value="1"/>
</dbReference>
<dbReference type="PROSITE" id="PS01209">
    <property type="entry name" value="LDLRA_1"/>
    <property type="match status" value="6"/>
</dbReference>
<dbReference type="FunFam" id="2.10.70.80:FF:000002">
    <property type="entry name" value="Sortilin-related receptor isoform A"/>
    <property type="match status" value="1"/>
</dbReference>
<keyword evidence="34" id="KW-0812">Transmembrane</keyword>
<dbReference type="SUPFAM" id="SSF56672">
    <property type="entry name" value="DNA/RNA polymerases"/>
    <property type="match status" value="1"/>
</dbReference>
<dbReference type="FunFam" id="4.10.400.10:FF:000113">
    <property type="entry name" value="Low-density lipoprotein receptor-related protein 8"/>
    <property type="match status" value="1"/>
</dbReference>
<accession>A0AAE0QTJ2</accession>
<evidence type="ECO:0000256" key="27">
    <source>
        <dbReference type="ARBA" id="ARBA00023329"/>
    </source>
</evidence>
<dbReference type="FunFam" id="4.10.400.10:FF:000027">
    <property type="entry name" value="Sortilin related receptor 1"/>
    <property type="match status" value="1"/>
</dbReference>
<feature type="region of interest" description="Disordered" evidence="33">
    <location>
        <begin position="61"/>
        <end position="84"/>
    </location>
</feature>
<keyword evidence="27" id="KW-0968">Cytoplasmic vesicle</keyword>
<dbReference type="SMART" id="SM00060">
    <property type="entry name" value="FN3"/>
    <property type="match status" value="6"/>
</dbReference>
<comment type="similarity">
    <text evidence="9">Belongs to the VPS10-related sortilin family. SORL1 subfamily.</text>
</comment>
<dbReference type="InterPro" id="IPR036055">
    <property type="entry name" value="LDL_receptor-like_sf"/>
</dbReference>
<dbReference type="Gene3D" id="2.60.40.10">
    <property type="entry name" value="Immunoglobulins"/>
    <property type="match status" value="4"/>
</dbReference>
<dbReference type="FunFam" id="2.120.10.30:FF:000021">
    <property type="entry name" value="Sortilin-related receptor isoform A"/>
    <property type="match status" value="1"/>
</dbReference>
<feature type="disulfide bond" evidence="30">
    <location>
        <begin position="1466"/>
        <end position="1481"/>
    </location>
</feature>
<keyword evidence="26" id="KW-0325">Glycoprotein</keyword>
<dbReference type="InterPro" id="IPR023415">
    <property type="entry name" value="LDLR_class-A_CS"/>
</dbReference>
<comment type="similarity">
    <text evidence="11">Belongs to the beta type-B retroviral polymerase family. HERV class-II K(HML-2) pol subfamily.</text>
</comment>
<keyword evidence="17" id="KW-0245">EGF-like domain</keyword>
<evidence type="ECO:0000256" key="2">
    <source>
        <dbReference type="ARBA" id="ARBA00004158"/>
    </source>
</evidence>
<feature type="repeat" description="LDL-receptor class B" evidence="31">
    <location>
        <begin position="1169"/>
        <end position="1212"/>
    </location>
</feature>
<comment type="caution">
    <text evidence="37">The sequence shown here is derived from an EMBL/GenBank/DDBJ whole genome shotgun (WGS) entry which is preliminary data.</text>
</comment>
<dbReference type="GO" id="GO:0005794">
    <property type="term" value="C:Golgi apparatus"/>
    <property type="evidence" value="ECO:0007669"/>
    <property type="project" value="UniProtKB-SubCell"/>
</dbReference>
<evidence type="ECO:0000256" key="12">
    <source>
        <dbReference type="ARBA" id="ARBA00012180"/>
    </source>
</evidence>
<evidence type="ECO:0000256" key="25">
    <source>
        <dbReference type="ARBA" id="ARBA00023170"/>
    </source>
</evidence>
<dbReference type="InterPro" id="IPR043128">
    <property type="entry name" value="Rev_trsase/Diguanyl_cyclase"/>
</dbReference>
<dbReference type="Pfam" id="PF00057">
    <property type="entry name" value="Ldl_recept_a"/>
    <property type="match status" value="9"/>
</dbReference>
<dbReference type="InterPro" id="IPR000033">
    <property type="entry name" value="LDLR_classB_rpt"/>
</dbReference>
<dbReference type="PANTHER" id="PTHR12106">
    <property type="entry name" value="SORTILIN RELATED"/>
    <property type="match status" value="1"/>
</dbReference>
<keyword evidence="24 30" id="KW-1015">Disulfide bond</keyword>
<evidence type="ECO:0000256" key="33">
    <source>
        <dbReference type="SAM" id="MobiDB-lite"/>
    </source>
</evidence>
<dbReference type="GO" id="GO:0031901">
    <property type="term" value="C:early endosome membrane"/>
    <property type="evidence" value="ECO:0007669"/>
    <property type="project" value="UniProtKB-SubCell"/>
</dbReference>
<comment type="subcellular location">
    <subcellularLocation>
        <location evidence="4">Cell membrane</location>
        <topology evidence="4">Single-pass type I membrane protein</topology>
    </subcellularLocation>
    <subcellularLocation>
        <location evidence="3">Cytoplasmic vesicle</location>
        <location evidence="3">Secretory vesicle membrane</location>
        <topology evidence="3">Single-pass type I membrane protein</topology>
    </subcellularLocation>
    <subcellularLocation>
        <location evidence="2">Early endosome membrane</location>
        <topology evidence="2">Single-pass type I membrane protein</topology>
    </subcellularLocation>
    <subcellularLocation>
        <location evidence="1">Endoplasmic reticulum membrane</location>
        <topology evidence="1">Single-pass type I membrane protein</topology>
    </subcellularLocation>
    <subcellularLocation>
        <location evidence="7">Endosome</location>
        <location evidence="7">Multivesicular body membrane</location>
        <topology evidence="7">Single-pass type I membrane protein</topology>
    </subcellularLocation>
    <subcellularLocation>
        <location evidence="5">Golgi apparatus</location>
        <location evidence="5">trans-Golgi network membrane</location>
        <topology evidence="5">Single-pass type I membrane protein</topology>
    </subcellularLocation>
    <subcellularLocation>
        <location evidence="6">Recycling endosome membrane</location>
        <topology evidence="6">Single-pass type I membrane protein</topology>
    </subcellularLocation>
    <subcellularLocation>
        <location evidence="8">Secreted</location>
    </subcellularLocation>
</comment>
<evidence type="ECO:0000256" key="8">
    <source>
        <dbReference type="ARBA" id="ARBA00004613"/>
    </source>
</evidence>
<organism evidence="37 38">
    <name type="scientific">Hemibagrus guttatus</name>
    <dbReference type="NCBI Taxonomy" id="175788"/>
    <lineage>
        <taxon>Eukaryota</taxon>
        <taxon>Metazoa</taxon>
        <taxon>Chordata</taxon>
        <taxon>Craniata</taxon>
        <taxon>Vertebrata</taxon>
        <taxon>Euteleostomi</taxon>
        <taxon>Actinopterygii</taxon>
        <taxon>Neopterygii</taxon>
        <taxon>Teleostei</taxon>
        <taxon>Ostariophysi</taxon>
        <taxon>Siluriformes</taxon>
        <taxon>Bagridae</taxon>
        <taxon>Hemibagrus</taxon>
    </lineage>
</organism>
<evidence type="ECO:0000256" key="9">
    <source>
        <dbReference type="ARBA" id="ARBA00007041"/>
    </source>
</evidence>
<feature type="domain" description="Reverse transcriptase" evidence="36">
    <location>
        <begin position="252"/>
        <end position="479"/>
    </location>
</feature>
<keyword evidence="25" id="KW-0675">Receptor</keyword>
<keyword evidence="23 34" id="KW-0472">Membrane</keyword>
<dbReference type="Pfam" id="PF00058">
    <property type="entry name" value="Ldl_recept_b"/>
    <property type="match status" value="2"/>
</dbReference>
<evidence type="ECO:0000256" key="20">
    <source>
        <dbReference type="ARBA" id="ARBA00022753"/>
    </source>
</evidence>
<dbReference type="Gene3D" id="4.10.400.10">
    <property type="entry name" value="Low-density Lipoprotein Receptor"/>
    <property type="match status" value="11"/>
</dbReference>
<dbReference type="Pfam" id="PF15901">
    <property type="entry name" value="Sortilin_C"/>
    <property type="match status" value="1"/>
</dbReference>
<evidence type="ECO:0000256" key="13">
    <source>
        <dbReference type="ARBA" id="ARBA00013467"/>
    </source>
</evidence>
<feature type="disulfide bond" evidence="30">
    <location>
        <begin position="1568"/>
        <end position="1580"/>
    </location>
</feature>
<evidence type="ECO:0000256" key="11">
    <source>
        <dbReference type="ARBA" id="ARBA00010879"/>
    </source>
</evidence>
<dbReference type="InterPro" id="IPR011042">
    <property type="entry name" value="6-blade_b-propeller_TolB-like"/>
</dbReference>